<name>A0ACC1RNE5_9APHY</name>
<accession>A0ACC1RNE5</accession>
<evidence type="ECO:0000313" key="2">
    <source>
        <dbReference type="Proteomes" id="UP001148662"/>
    </source>
</evidence>
<keyword evidence="2" id="KW-1185">Reference proteome</keyword>
<organism evidence="1 2">
    <name type="scientific">Phlebia brevispora</name>
    <dbReference type="NCBI Taxonomy" id="194682"/>
    <lineage>
        <taxon>Eukaryota</taxon>
        <taxon>Fungi</taxon>
        <taxon>Dikarya</taxon>
        <taxon>Basidiomycota</taxon>
        <taxon>Agaricomycotina</taxon>
        <taxon>Agaricomycetes</taxon>
        <taxon>Polyporales</taxon>
        <taxon>Meruliaceae</taxon>
        <taxon>Phlebia</taxon>
    </lineage>
</organism>
<dbReference type="EMBL" id="JANHOG010002665">
    <property type="protein sequence ID" value="KAJ3521142.1"/>
    <property type="molecule type" value="Genomic_DNA"/>
</dbReference>
<proteinExistence type="predicted"/>
<evidence type="ECO:0000313" key="1">
    <source>
        <dbReference type="EMBL" id="KAJ3521142.1"/>
    </source>
</evidence>
<comment type="caution">
    <text evidence="1">The sequence shown here is derived from an EMBL/GenBank/DDBJ whole genome shotgun (WGS) entry which is preliminary data.</text>
</comment>
<protein>
    <submittedName>
        <fullName evidence="1">Uncharacterized protein</fullName>
    </submittedName>
</protein>
<sequence>MAHNNTTRGRPEGSNPSPSQPNTGANRPLRNNTHIARSTQQGGLNTQENKFKTYTEAYTFLDKQSIIPHDFPPTLDGLLVALKHLAGMSQGKNQTVYESLLALTFYVDRIDFRRNTEDISQAILDNVLPFMEQDIERIEQASERLQKAAEDLAEQHNHLTAQNSQGNICNDSPRMDFMNTTASYADIARRQVMQQAPHTSSILRGDLRSRHLIIEGANITDPSTGKRYTEAILLNKARAAFDMMGDTAKQAPATFKFVAIQYLAKGGIRYELDSRASMDWIRQEHIYHAFLQNFGGGNTDIRITTHTFNTVIDFVPVSFEPEEQTHLRQLEEENHIPTGSIKEAKWMRPPALQRPDQAVATLQVNFNTDSSANIIIGQGALIAGRRLQVRRLIPAPKRCLKCHSFEGHFAADCKATHDTCGTCASTEHQTKDCTENDRKCFRCINCNTTGHAAWDRLCPAYMKAHDRILTWQPEYQFQFFPYHRLTPTHGNSHMTTFLGSLRSPRLKDVPQTITDLTAHDPAIHTTYPRHTK</sequence>
<reference evidence="1" key="1">
    <citation type="submission" date="2022-07" db="EMBL/GenBank/DDBJ databases">
        <title>Genome Sequence of Phlebia brevispora.</title>
        <authorList>
            <person name="Buettner E."/>
        </authorList>
    </citation>
    <scope>NUCLEOTIDE SEQUENCE</scope>
    <source>
        <strain evidence="1">MPL23</strain>
    </source>
</reference>
<gene>
    <name evidence="1" type="ORF">NM688_g9058</name>
</gene>
<dbReference type="Proteomes" id="UP001148662">
    <property type="component" value="Unassembled WGS sequence"/>
</dbReference>